<evidence type="ECO:0000259" key="10">
    <source>
        <dbReference type="PROSITE" id="PS50011"/>
    </source>
</evidence>
<feature type="domain" description="Expansin-like CBD" evidence="13">
    <location>
        <begin position="643"/>
        <end position="731"/>
    </location>
</feature>
<dbReference type="CDD" id="cd22271">
    <property type="entry name" value="DPBB_EXP_N-like"/>
    <property type="match status" value="1"/>
</dbReference>
<dbReference type="SUPFAM" id="SSF50685">
    <property type="entry name" value="Barwin-like endoglucanases"/>
    <property type="match status" value="1"/>
</dbReference>
<evidence type="ECO:0000259" key="11">
    <source>
        <dbReference type="PROSITE" id="PS50213"/>
    </source>
</evidence>
<dbReference type="InterPro" id="IPR051131">
    <property type="entry name" value="NEK_Ser/Thr_kinase_NIMA"/>
</dbReference>
<dbReference type="Proteomes" id="UP000239899">
    <property type="component" value="Unassembled WGS sequence"/>
</dbReference>
<dbReference type="PANTHER" id="PTHR44899:SF7">
    <property type="entry name" value="NIMA-RELATED KINASE"/>
    <property type="match status" value="1"/>
</dbReference>
<dbReference type="Pfam" id="PF00069">
    <property type="entry name" value="Pkinase"/>
    <property type="match status" value="1"/>
</dbReference>
<evidence type="ECO:0000259" key="13">
    <source>
        <dbReference type="PROSITE" id="PS50843"/>
    </source>
</evidence>
<protein>
    <recommendedName>
        <fullName evidence="1">non-specific serine/threonine protein kinase</fullName>
        <ecNumber evidence="1">2.7.11.1</ecNumber>
    </recommendedName>
</protein>
<dbReference type="SUPFAM" id="SSF49590">
    <property type="entry name" value="PHL pollen allergen"/>
    <property type="match status" value="1"/>
</dbReference>
<evidence type="ECO:0000256" key="6">
    <source>
        <dbReference type="ARBA" id="ARBA00022840"/>
    </source>
</evidence>
<dbReference type="Gene3D" id="2.30.180.10">
    <property type="entry name" value="FAS1 domain"/>
    <property type="match status" value="1"/>
</dbReference>
<dbReference type="PANTHER" id="PTHR44899">
    <property type="entry name" value="CAMK FAMILY PROTEIN KINASE"/>
    <property type="match status" value="1"/>
</dbReference>
<dbReference type="SUPFAM" id="SSF82153">
    <property type="entry name" value="FAS1 domain"/>
    <property type="match status" value="1"/>
</dbReference>
<organism evidence="14 15">
    <name type="scientific">Chlorella sorokiniana</name>
    <name type="common">Freshwater green alga</name>
    <dbReference type="NCBI Taxonomy" id="3076"/>
    <lineage>
        <taxon>Eukaryota</taxon>
        <taxon>Viridiplantae</taxon>
        <taxon>Chlorophyta</taxon>
        <taxon>core chlorophytes</taxon>
        <taxon>Trebouxiophyceae</taxon>
        <taxon>Chlorellales</taxon>
        <taxon>Chlorellaceae</taxon>
        <taxon>Chlorella clade</taxon>
        <taxon>Chlorella</taxon>
    </lineage>
</organism>
<dbReference type="Gene3D" id="3.30.200.20">
    <property type="entry name" value="Phosphorylase Kinase, domain 1"/>
    <property type="match status" value="1"/>
</dbReference>
<dbReference type="Pfam" id="PF02469">
    <property type="entry name" value="Fasciclin"/>
    <property type="match status" value="1"/>
</dbReference>
<dbReference type="InterPro" id="IPR036908">
    <property type="entry name" value="RlpA-like_sf"/>
</dbReference>
<evidence type="ECO:0000256" key="5">
    <source>
        <dbReference type="ARBA" id="ARBA00022777"/>
    </source>
</evidence>
<sequence>MPPSAPLAAVGSVLLVRRAQDGQLYALKQVHLSNRSAREQLEAVREAQLLAALDSPHITKYYDSFLHEGCLFICMEYAPCGSLHAAIRAMSRPLPEETIWRVLLQVTLALHHMHTRRMLHRDVKTLNIFLSGPLDQPGQPPSIKLGDVGVSKVLEEGRNHASTFLGTPLYLSPEMCNPSLILKILRGRYDPVLGLSAELTGIINRCLSQRRRTVQAGAVAERAPSPPKQQRAAAAASPAAAVRQHLANSLEDDDASQPVRSDAASDAPAQPRQDGSSPAAAPPAALKVTHFSVQQHLSGMSGAARQWLQQRSGGRAGAADGIVELEVQRSAKSDSSLLAWGADRAALAAAEAAASGAAPGDTEVAADEAAASAAQLRQRCVALLGSEARCAELLAQAKAAAAAEQGGSGGSGGSGGDGMASLEEAVYAHTGSAGKAGEVMFLLVRLLAAGDSPPAIACGVMRSLRAALALLLALAVARHASAGPLGDFIDGTAVPYGGPADGQDPHVASGGLVSGSCGYGQLSQQDWPHWAAVAVSPQSFLSANGTRHPLLGCGACLELRCDPRPGFKGRCPDNSDGASIIALVTDTCKDCPPTKLTLHYLAFQQKLANPDQGEVGIKYRLVECPAPGNIVADIDTYRAGAGGYIRLSLENVAGTGALESIELRKSPIAGDRLSLAGTSWTRMTNSWGSKWELSGLPEPPLDMRITSDTGEELVARQAIKAAGETGKQELAVQFSTAEINGTRDGITAAPLVQANEPACNVTLLDFISERPELSVLVQHLEAAGIAPLLEDTTTSITLFAPTDEAWAAVPPEVDVKDVETLQQILLFLITQGQVVVPDARQMLPEDLASGGVNLKLDTLNGAALQVIAGPDGIALRDGSSMTLDSQVVSANMMVCGSVVNLVTAAVPLPF</sequence>
<dbReference type="InterPro" id="IPR011009">
    <property type="entry name" value="Kinase-like_dom_sf"/>
</dbReference>
<keyword evidence="4" id="KW-0547">Nucleotide-binding</keyword>
<gene>
    <name evidence="14" type="ORF">C2E21_3455</name>
</gene>
<dbReference type="PROSITE" id="PS50011">
    <property type="entry name" value="PROTEIN_KINASE_DOM"/>
    <property type="match status" value="1"/>
</dbReference>
<dbReference type="AlphaFoldDB" id="A0A2P6TUI4"/>
<evidence type="ECO:0000256" key="9">
    <source>
        <dbReference type="SAM" id="MobiDB-lite"/>
    </source>
</evidence>
<dbReference type="InterPro" id="IPR007117">
    <property type="entry name" value="Expansin_CBD"/>
</dbReference>
<dbReference type="InterPro" id="IPR000782">
    <property type="entry name" value="FAS1_domain"/>
</dbReference>
<dbReference type="InterPro" id="IPR007112">
    <property type="entry name" value="Expansin/allergen_DPBB_dom"/>
</dbReference>
<comment type="catalytic activity">
    <reaction evidence="8">
        <text>L-seryl-[protein] + ATP = O-phospho-L-seryl-[protein] + ADP + H(+)</text>
        <dbReference type="Rhea" id="RHEA:17989"/>
        <dbReference type="Rhea" id="RHEA-COMP:9863"/>
        <dbReference type="Rhea" id="RHEA-COMP:11604"/>
        <dbReference type="ChEBI" id="CHEBI:15378"/>
        <dbReference type="ChEBI" id="CHEBI:29999"/>
        <dbReference type="ChEBI" id="CHEBI:30616"/>
        <dbReference type="ChEBI" id="CHEBI:83421"/>
        <dbReference type="ChEBI" id="CHEBI:456216"/>
        <dbReference type="EC" id="2.7.11.1"/>
    </reaction>
</comment>
<dbReference type="EMBL" id="LHPG02000006">
    <property type="protein sequence ID" value="PRW57696.1"/>
    <property type="molecule type" value="Genomic_DNA"/>
</dbReference>
<dbReference type="InterPro" id="IPR000719">
    <property type="entry name" value="Prot_kinase_dom"/>
</dbReference>
<dbReference type="Pfam" id="PF01357">
    <property type="entry name" value="Expansin_C"/>
    <property type="match status" value="1"/>
</dbReference>
<name>A0A2P6TUI4_CHLSO</name>
<accession>A0A2P6TUI4</accession>
<feature type="domain" description="Protein kinase" evidence="10">
    <location>
        <begin position="1"/>
        <end position="273"/>
    </location>
</feature>
<keyword evidence="3" id="KW-0808">Transferase</keyword>
<evidence type="ECO:0000259" key="12">
    <source>
        <dbReference type="PROSITE" id="PS50842"/>
    </source>
</evidence>
<dbReference type="Gene3D" id="1.10.510.10">
    <property type="entry name" value="Transferase(Phosphotransferase) domain 1"/>
    <property type="match status" value="1"/>
</dbReference>
<evidence type="ECO:0000256" key="7">
    <source>
        <dbReference type="ARBA" id="ARBA00047899"/>
    </source>
</evidence>
<evidence type="ECO:0000256" key="8">
    <source>
        <dbReference type="ARBA" id="ARBA00048679"/>
    </source>
</evidence>
<dbReference type="InterPro" id="IPR036378">
    <property type="entry name" value="FAS1_dom_sf"/>
</dbReference>
<keyword evidence="15" id="KW-1185">Reference proteome</keyword>
<proteinExistence type="predicted"/>
<evidence type="ECO:0000256" key="2">
    <source>
        <dbReference type="ARBA" id="ARBA00022527"/>
    </source>
</evidence>
<dbReference type="SMART" id="SM00220">
    <property type="entry name" value="S_TKc"/>
    <property type="match status" value="1"/>
</dbReference>
<comment type="caution">
    <text evidence="14">The sequence shown here is derived from an EMBL/GenBank/DDBJ whole genome shotgun (WGS) entry which is preliminary data.</text>
</comment>
<keyword evidence="2" id="KW-0723">Serine/threonine-protein kinase</keyword>
<dbReference type="SUPFAM" id="SSF56112">
    <property type="entry name" value="Protein kinase-like (PK-like)"/>
    <property type="match status" value="1"/>
</dbReference>
<dbReference type="GO" id="GO:0005524">
    <property type="term" value="F:ATP binding"/>
    <property type="evidence" value="ECO:0007669"/>
    <property type="project" value="UniProtKB-KW"/>
</dbReference>
<feature type="domain" description="Expansin-like EG45" evidence="12">
    <location>
        <begin position="514"/>
        <end position="629"/>
    </location>
</feature>
<feature type="compositionally biased region" description="Low complexity" evidence="9">
    <location>
        <begin position="228"/>
        <end position="241"/>
    </location>
</feature>
<dbReference type="Gene3D" id="2.40.40.10">
    <property type="entry name" value="RlpA-like domain"/>
    <property type="match status" value="1"/>
</dbReference>
<keyword evidence="5" id="KW-0418">Kinase</keyword>
<dbReference type="PROSITE" id="PS50213">
    <property type="entry name" value="FAS1"/>
    <property type="match status" value="1"/>
</dbReference>
<dbReference type="STRING" id="3076.A0A2P6TUI4"/>
<dbReference type="InterPro" id="IPR036749">
    <property type="entry name" value="Expansin_CBD_sf"/>
</dbReference>
<feature type="region of interest" description="Disordered" evidence="9">
    <location>
        <begin position="217"/>
        <end position="282"/>
    </location>
</feature>
<dbReference type="PROSITE" id="PS50843">
    <property type="entry name" value="EXPANSIN_CBD"/>
    <property type="match status" value="1"/>
</dbReference>
<dbReference type="SMART" id="SM00554">
    <property type="entry name" value="FAS1"/>
    <property type="match status" value="1"/>
</dbReference>
<dbReference type="OrthoDB" id="512005at2759"/>
<evidence type="ECO:0000313" key="15">
    <source>
        <dbReference type="Proteomes" id="UP000239899"/>
    </source>
</evidence>
<dbReference type="InterPro" id="IPR008271">
    <property type="entry name" value="Ser/Thr_kinase_AS"/>
</dbReference>
<keyword evidence="6" id="KW-0067">ATP-binding</keyword>
<evidence type="ECO:0000256" key="4">
    <source>
        <dbReference type="ARBA" id="ARBA00022741"/>
    </source>
</evidence>
<comment type="catalytic activity">
    <reaction evidence="7">
        <text>L-threonyl-[protein] + ATP = O-phospho-L-threonyl-[protein] + ADP + H(+)</text>
        <dbReference type="Rhea" id="RHEA:46608"/>
        <dbReference type="Rhea" id="RHEA-COMP:11060"/>
        <dbReference type="Rhea" id="RHEA-COMP:11605"/>
        <dbReference type="ChEBI" id="CHEBI:15378"/>
        <dbReference type="ChEBI" id="CHEBI:30013"/>
        <dbReference type="ChEBI" id="CHEBI:30616"/>
        <dbReference type="ChEBI" id="CHEBI:61977"/>
        <dbReference type="ChEBI" id="CHEBI:456216"/>
        <dbReference type="EC" id="2.7.11.1"/>
    </reaction>
</comment>
<feature type="domain" description="FAS1" evidence="11">
    <location>
        <begin position="760"/>
        <end position="906"/>
    </location>
</feature>
<dbReference type="PROSITE" id="PS00108">
    <property type="entry name" value="PROTEIN_KINASE_ST"/>
    <property type="match status" value="1"/>
</dbReference>
<evidence type="ECO:0000256" key="1">
    <source>
        <dbReference type="ARBA" id="ARBA00012513"/>
    </source>
</evidence>
<evidence type="ECO:0000313" key="14">
    <source>
        <dbReference type="EMBL" id="PRW57696.1"/>
    </source>
</evidence>
<dbReference type="PROSITE" id="PS50842">
    <property type="entry name" value="EXPANSIN_EG45"/>
    <property type="match status" value="1"/>
</dbReference>
<dbReference type="Gene3D" id="2.60.40.760">
    <property type="entry name" value="Expansin, cellulose-binding-like domain"/>
    <property type="match status" value="1"/>
</dbReference>
<evidence type="ECO:0000256" key="3">
    <source>
        <dbReference type="ARBA" id="ARBA00022679"/>
    </source>
</evidence>
<dbReference type="EC" id="2.7.11.1" evidence="1"/>
<dbReference type="GO" id="GO:0004674">
    <property type="term" value="F:protein serine/threonine kinase activity"/>
    <property type="evidence" value="ECO:0007669"/>
    <property type="project" value="UniProtKB-KW"/>
</dbReference>
<reference evidence="14 15" key="1">
    <citation type="journal article" date="2018" name="Plant J.">
        <title>Genome sequences of Chlorella sorokiniana UTEX 1602 and Micractinium conductrix SAG 241.80: implications to maltose excretion by a green alga.</title>
        <authorList>
            <person name="Arriola M.B."/>
            <person name="Velmurugan N."/>
            <person name="Zhang Y."/>
            <person name="Plunkett M.H."/>
            <person name="Hondzo H."/>
            <person name="Barney B.M."/>
        </authorList>
    </citation>
    <scope>NUCLEOTIDE SEQUENCE [LARGE SCALE GENOMIC DNA]</scope>
    <source>
        <strain evidence="15">UTEX 1602</strain>
    </source>
</reference>